<organism evidence="1 2">
    <name type="scientific">Haematococcus lacustris</name>
    <name type="common">Green alga</name>
    <name type="synonym">Haematococcus pluvialis</name>
    <dbReference type="NCBI Taxonomy" id="44745"/>
    <lineage>
        <taxon>Eukaryota</taxon>
        <taxon>Viridiplantae</taxon>
        <taxon>Chlorophyta</taxon>
        <taxon>core chlorophytes</taxon>
        <taxon>Chlorophyceae</taxon>
        <taxon>CS clade</taxon>
        <taxon>Chlamydomonadales</taxon>
        <taxon>Haematococcaceae</taxon>
        <taxon>Haematococcus</taxon>
    </lineage>
</organism>
<dbReference type="AlphaFoldDB" id="A0A699Z739"/>
<name>A0A699Z739_HAELA</name>
<evidence type="ECO:0000313" key="2">
    <source>
        <dbReference type="Proteomes" id="UP000485058"/>
    </source>
</evidence>
<gene>
    <name evidence="1" type="ORF">HaLaN_14025</name>
</gene>
<dbReference type="EMBL" id="BLLF01001141">
    <property type="protein sequence ID" value="GFH17395.1"/>
    <property type="molecule type" value="Genomic_DNA"/>
</dbReference>
<evidence type="ECO:0000313" key="1">
    <source>
        <dbReference type="EMBL" id="GFH17395.1"/>
    </source>
</evidence>
<proteinExistence type="predicted"/>
<comment type="caution">
    <text evidence="1">The sequence shown here is derived from an EMBL/GenBank/DDBJ whole genome shotgun (WGS) entry which is preliminary data.</text>
</comment>
<protein>
    <submittedName>
        <fullName evidence="1">Uncharacterized protein</fullName>
    </submittedName>
</protein>
<accession>A0A699Z739</accession>
<keyword evidence="2" id="KW-1185">Reference proteome</keyword>
<sequence length="38" mass="4142">MLHGPSLGQEQQAVGSLLLLSPVRAGRAVREEHDTFLK</sequence>
<reference evidence="1 2" key="1">
    <citation type="submission" date="2020-02" db="EMBL/GenBank/DDBJ databases">
        <title>Draft genome sequence of Haematococcus lacustris strain NIES-144.</title>
        <authorList>
            <person name="Morimoto D."/>
            <person name="Nakagawa S."/>
            <person name="Yoshida T."/>
            <person name="Sawayama S."/>
        </authorList>
    </citation>
    <scope>NUCLEOTIDE SEQUENCE [LARGE SCALE GENOMIC DNA]</scope>
    <source>
        <strain evidence="1 2">NIES-144</strain>
    </source>
</reference>
<dbReference type="Proteomes" id="UP000485058">
    <property type="component" value="Unassembled WGS sequence"/>
</dbReference>